<dbReference type="RefSeq" id="WP_313874486.1">
    <property type="nucleotide sequence ID" value="NZ_JAVBIK010000001.1"/>
</dbReference>
<gene>
    <name evidence="2" type="ORF">RAE19_08625</name>
</gene>
<proteinExistence type="predicted"/>
<reference evidence="2 3" key="1">
    <citation type="submission" date="2023-08" db="EMBL/GenBank/DDBJ databases">
        <title>Rhodoferax potami sp. nov. and Rhodoferax mekongensis sp. nov., isolated from the Mekong River in Thailand.</title>
        <authorList>
            <person name="Kitikhun S."/>
            <person name="Charoenyingcharoen P."/>
            <person name="Siriarchawattana P."/>
            <person name="Likhitrattanapisal S."/>
            <person name="Nilsakha T."/>
            <person name="Chanpet A."/>
            <person name="Rattanawaree P."/>
            <person name="Ingsriswang S."/>
        </authorList>
    </citation>
    <scope>NUCLEOTIDE SEQUENCE [LARGE SCALE GENOMIC DNA]</scope>
    <source>
        <strain evidence="2 3">TBRC 17660</strain>
    </source>
</reference>
<organism evidence="2 3">
    <name type="scientific">Rhodoferax potami</name>
    <dbReference type="NCBI Taxonomy" id="3068338"/>
    <lineage>
        <taxon>Bacteria</taxon>
        <taxon>Pseudomonadati</taxon>
        <taxon>Pseudomonadota</taxon>
        <taxon>Betaproteobacteria</taxon>
        <taxon>Burkholderiales</taxon>
        <taxon>Comamonadaceae</taxon>
        <taxon>Rhodoferax</taxon>
    </lineage>
</organism>
<accession>A0ABU3KME1</accession>
<dbReference type="Proteomes" id="UP001321700">
    <property type="component" value="Unassembled WGS sequence"/>
</dbReference>
<dbReference type="EMBL" id="JAVBIK010000001">
    <property type="protein sequence ID" value="MDT7518768.1"/>
    <property type="molecule type" value="Genomic_DNA"/>
</dbReference>
<keyword evidence="3" id="KW-1185">Reference proteome</keyword>
<comment type="caution">
    <text evidence="2">The sequence shown here is derived from an EMBL/GenBank/DDBJ whole genome shotgun (WGS) entry which is preliminary data.</text>
</comment>
<feature type="signal peptide" evidence="1">
    <location>
        <begin position="1"/>
        <end position="19"/>
    </location>
</feature>
<protein>
    <recommendedName>
        <fullName evidence="4">Outer membrane protein beta-barrel domain-containing protein</fullName>
    </recommendedName>
</protein>
<name>A0ABU3KME1_9BURK</name>
<keyword evidence="1" id="KW-0732">Signal</keyword>
<evidence type="ECO:0000313" key="2">
    <source>
        <dbReference type="EMBL" id="MDT7518768.1"/>
    </source>
</evidence>
<sequence length="207" mass="21826">MKKVLVAAAIACVANGVAAQSSPWSFFVKVGQNFGESSSEVAGGTYISGNRFSIKAGNGNAFAGGVSYSVTPDYDISLGLGYEKTTTAASNGELAFVRMPVELLVFRNVGANWRLGGGARLLSSTKLETSGVGAGFDQTYEASTGLVAEAQYLTQRGANPYGRFGVSIRYVVDRFDGKAIAKQPTNYSITNPPFNGNHVGLSLIYMY</sequence>
<evidence type="ECO:0000256" key="1">
    <source>
        <dbReference type="SAM" id="SignalP"/>
    </source>
</evidence>
<evidence type="ECO:0000313" key="3">
    <source>
        <dbReference type="Proteomes" id="UP001321700"/>
    </source>
</evidence>
<evidence type="ECO:0008006" key="4">
    <source>
        <dbReference type="Google" id="ProtNLM"/>
    </source>
</evidence>
<feature type="chain" id="PRO_5046158119" description="Outer membrane protein beta-barrel domain-containing protein" evidence="1">
    <location>
        <begin position="20"/>
        <end position="207"/>
    </location>
</feature>